<sequence length="325" mass="37183">MAWLTKQLCRISITDIGENEHNLTTNDLQHNGGLTDILLSSYRERHKKRSRTQNHSGRCKVIQVVQAKVQPTLAFNRNRTKSPSGPNSGHREDGEEVFNGSRWTFAFWFHSFPHTQRGNTNAKTKKKKDPAKPKRAMSSFMFFANEKRPEVREANPGMKITDVGKRLGELWKETSAEERKKYELMSSRDSERYQEELKSYVPPPEEDNSDSDSSSGKKRRKRVKKDPNQPKRPTTSFMFFANEKRPEFKEKFPKLKMTELTAKLSEAWKAITPTEKQTFIDKAQKDTVRYNEAKKAYEEGRAAPVAAPAADSDDGASSSDGSDDE</sequence>
<reference evidence="7 8" key="1">
    <citation type="journal article" date="2018" name="Genome Biol. Evol.">
        <title>Multiple Roots of Fruiting Body Formation in Amoebozoa.</title>
        <authorList>
            <person name="Hillmann F."/>
            <person name="Forbes G."/>
            <person name="Novohradska S."/>
            <person name="Ferling I."/>
            <person name="Riege K."/>
            <person name="Groth M."/>
            <person name="Westermann M."/>
            <person name="Marz M."/>
            <person name="Spaller T."/>
            <person name="Winckler T."/>
            <person name="Schaap P."/>
            <person name="Glockner G."/>
        </authorList>
    </citation>
    <scope>NUCLEOTIDE SEQUENCE [LARGE SCALE GENOMIC DNA]</scope>
    <source>
        <strain evidence="7 8">Jena</strain>
    </source>
</reference>
<evidence type="ECO:0000256" key="5">
    <source>
        <dbReference type="SAM" id="MobiDB-lite"/>
    </source>
</evidence>
<feature type="domain" description="HMG box" evidence="6">
    <location>
        <begin position="133"/>
        <end position="201"/>
    </location>
</feature>
<comment type="caution">
    <text evidence="7">The sequence shown here is derived from an EMBL/GenBank/DDBJ whole genome shotgun (WGS) entry which is preliminary data.</text>
</comment>
<feature type="compositionally biased region" description="Basic residues" evidence="5">
    <location>
        <begin position="123"/>
        <end position="135"/>
    </location>
</feature>
<dbReference type="InterPro" id="IPR036910">
    <property type="entry name" value="HMG_box_dom_sf"/>
</dbReference>
<feature type="compositionally biased region" description="Polar residues" evidence="5">
    <location>
        <begin position="76"/>
        <end position="87"/>
    </location>
</feature>
<feature type="region of interest" description="Disordered" evidence="5">
    <location>
        <begin position="116"/>
        <end position="137"/>
    </location>
</feature>
<dbReference type="SMART" id="SM00398">
    <property type="entry name" value="HMG"/>
    <property type="match status" value="2"/>
</dbReference>
<dbReference type="GO" id="GO:0003677">
    <property type="term" value="F:DNA binding"/>
    <property type="evidence" value="ECO:0007669"/>
    <property type="project" value="UniProtKB-UniRule"/>
</dbReference>
<proteinExistence type="predicted"/>
<dbReference type="PANTHER" id="PTHR48112">
    <property type="entry name" value="HIGH MOBILITY GROUP PROTEIN DSP1"/>
    <property type="match status" value="1"/>
</dbReference>
<dbReference type="Proteomes" id="UP000241769">
    <property type="component" value="Unassembled WGS sequence"/>
</dbReference>
<dbReference type="GO" id="GO:0005634">
    <property type="term" value="C:nucleus"/>
    <property type="evidence" value="ECO:0007669"/>
    <property type="project" value="UniProtKB-SubCell"/>
</dbReference>
<feature type="region of interest" description="Disordered" evidence="5">
    <location>
        <begin position="178"/>
        <end position="242"/>
    </location>
</feature>
<dbReference type="Gene3D" id="1.10.30.10">
    <property type="entry name" value="High mobility group box domain"/>
    <property type="match status" value="2"/>
</dbReference>
<evidence type="ECO:0000256" key="3">
    <source>
        <dbReference type="ARBA" id="ARBA00023242"/>
    </source>
</evidence>
<dbReference type="InParanoid" id="A0A2P6NRN2"/>
<dbReference type="AlphaFoldDB" id="A0A2P6NRN2"/>
<dbReference type="PRINTS" id="PR00886">
    <property type="entry name" value="HIGHMOBLTY12"/>
</dbReference>
<feature type="DNA-binding region" description="HMG box" evidence="4">
    <location>
        <begin position="230"/>
        <end position="298"/>
    </location>
</feature>
<feature type="region of interest" description="Disordered" evidence="5">
    <location>
        <begin position="297"/>
        <end position="325"/>
    </location>
</feature>
<dbReference type="PANTHER" id="PTHR48112:SF32">
    <property type="entry name" value="HIGH MOBILITY GROUP PROTEIN B3"/>
    <property type="match status" value="1"/>
</dbReference>
<feature type="DNA-binding region" description="HMG box" evidence="4">
    <location>
        <begin position="133"/>
        <end position="201"/>
    </location>
</feature>
<feature type="compositionally biased region" description="Basic and acidic residues" evidence="5">
    <location>
        <begin position="178"/>
        <end position="198"/>
    </location>
</feature>
<evidence type="ECO:0000256" key="2">
    <source>
        <dbReference type="ARBA" id="ARBA00023125"/>
    </source>
</evidence>
<evidence type="ECO:0000259" key="6">
    <source>
        <dbReference type="PROSITE" id="PS50118"/>
    </source>
</evidence>
<evidence type="ECO:0000313" key="8">
    <source>
        <dbReference type="Proteomes" id="UP000241769"/>
    </source>
</evidence>
<evidence type="ECO:0000256" key="1">
    <source>
        <dbReference type="ARBA" id="ARBA00004123"/>
    </source>
</evidence>
<keyword evidence="3 4" id="KW-0539">Nucleus</keyword>
<dbReference type="STRING" id="1890364.A0A2P6NRN2"/>
<feature type="compositionally biased region" description="Low complexity" evidence="5">
    <location>
        <begin position="302"/>
        <end position="325"/>
    </location>
</feature>
<dbReference type="InterPro" id="IPR050342">
    <property type="entry name" value="HMGB"/>
</dbReference>
<feature type="region of interest" description="Disordered" evidence="5">
    <location>
        <begin position="76"/>
        <end position="95"/>
    </location>
</feature>
<dbReference type="CDD" id="cd00084">
    <property type="entry name" value="HMG-box_SF"/>
    <property type="match status" value="1"/>
</dbReference>
<protein>
    <submittedName>
        <fullName evidence="7">Structure specific recognition protein 1</fullName>
    </submittedName>
</protein>
<feature type="domain" description="HMG box" evidence="6">
    <location>
        <begin position="230"/>
        <end position="298"/>
    </location>
</feature>
<dbReference type="OrthoDB" id="1919336at2759"/>
<evidence type="ECO:0000256" key="4">
    <source>
        <dbReference type="PROSITE-ProRule" id="PRU00267"/>
    </source>
</evidence>
<gene>
    <name evidence="7" type="ORF">PROFUN_05096</name>
</gene>
<accession>A0A2P6NRN2</accession>
<dbReference type="EMBL" id="MDYQ01000028">
    <property type="protein sequence ID" value="PRP86617.1"/>
    <property type="molecule type" value="Genomic_DNA"/>
</dbReference>
<organism evidence="7 8">
    <name type="scientific">Planoprotostelium fungivorum</name>
    <dbReference type="NCBI Taxonomy" id="1890364"/>
    <lineage>
        <taxon>Eukaryota</taxon>
        <taxon>Amoebozoa</taxon>
        <taxon>Evosea</taxon>
        <taxon>Variosea</taxon>
        <taxon>Cavosteliida</taxon>
        <taxon>Cavosteliaceae</taxon>
        <taxon>Planoprotostelium</taxon>
    </lineage>
</organism>
<evidence type="ECO:0000313" key="7">
    <source>
        <dbReference type="EMBL" id="PRP86617.1"/>
    </source>
</evidence>
<dbReference type="InterPro" id="IPR009071">
    <property type="entry name" value="HMG_box_dom"/>
</dbReference>
<dbReference type="PROSITE" id="PS50118">
    <property type="entry name" value="HMG_BOX_2"/>
    <property type="match status" value="2"/>
</dbReference>
<comment type="subcellular location">
    <subcellularLocation>
        <location evidence="1">Nucleus</location>
    </subcellularLocation>
</comment>
<dbReference type="SUPFAM" id="SSF47095">
    <property type="entry name" value="HMG-box"/>
    <property type="match status" value="2"/>
</dbReference>
<dbReference type="FunFam" id="1.10.30.10:FF:000016">
    <property type="entry name" value="FACT complex subunit SSRP1"/>
    <property type="match status" value="1"/>
</dbReference>
<keyword evidence="8" id="KW-1185">Reference proteome</keyword>
<keyword evidence="2 4" id="KW-0238">DNA-binding</keyword>
<name>A0A2P6NRN2_9EUKA</name>
<dbReference type="Pfam" id="PF00505">
    <property type="entry name" value="HMG_box"/>
    <property type="match status" value="2"/>
</dbReference>